<evidence type="ECO:0000313" key="1">
    <source>
        <dbReference type="EMBL" id="CAG8814210.1"/>
    </source>
</evidence>
<gene>
    <name evidence="1" type="ORF">RPERSI_LOCUS23938</name>
</gene>
<feature type="non-terminal residue" evidence="1">
    <location>
        <position position="1"/>
    </location>
</feature>
<feature type="non-terminal residue" evidence="1">
    <location>
        <position position="242"/>
    </location>
</feature>
<keyword evidence="2" id="KW-1185">Reference proteome</keyword>
<reference evidence="1" key="1">
    <citation type="submission" date="2021-06" db="EMBL/GenBank/DDBJ databases">
        <authorList>
            <person name="Kallberg Y."/>
            <person name="Tangrot J."/>
            <person name="Rosling A."/>
        </authorList>
    </citation>
    <scope>NUCLEOTIDE SEQUENCE</scope>
    <source>
        <strain evidence="1">MA461A</strain>
    </source>
</reference>
<dbReference type="Proteomes" id="UP000789920">
    <property type="component" value="Unassembled WGS sequence"/>
</dbReference>
<comment type="caution">
    <text evidence="1">The sequence shown here is derived from an EMBL/GenBank/DDBJ whole genome shotgun (WGS) entry which is preliminary data.</text>
</comment>
<organism evidence="1 2">
    <name type="scientific">Racocetra persica</name>
    <dbReference type="NCBI Taxonomy" id="160502"/>
    <lineage>
        <taxon>Eukaryota</taxon>
        <taxon>Fungi</taxon>
        <taxon>Fungi incertae sedis</taxon>
        <taxon>Mucoromycota</taxon>
        <taxon>Glomeromycotina</taxon>
        <taxon>Glomeromycetes</taxon>
        <taxon>Diversisporales</taxon>
        <taxon>Gigasporaceae</taxon>
        <taxon>Racocetra</taxon>
    </lineage>
</organism>
<sequence length="242" mass="27734">EISLYLLSKPSLRVAITCGTEAVNQNEAMLKRFLPNFPDTTKSSNHVIERPKFQMSPEKVFFPLPFAVNFSAKCFRGAPYTHSDGPKLQVLSSLMKIHYLHREIREKNGAYGGGAMYSPTSGIFSFFSYRDPKTLETLQTYKQAIDWVANRKFSQQEMDEAKLSIFQSIDAPISVAQEGLIYFEDRISDDMRQLRREQLLSVTEDDVKKAAKILEQQEHLNWNSITIIGEGKPEILEDSKWK</sequence>
<protein>
    <submittedName>
        <fullName evidence="1">19403_t:CDS:1</fullName>
    </submittedName>
</protein>
<dbReference type="EMBL" id="CAJVQC010075892">
    <property type="protein sequence ID" value="CAG8814210.1"/>
    <property type="molecule type" value="Genomic_DNA"/>
</dbReference>
<accession>A0ACA9RX76</accession>
<evidence type="ECO:0000313" key="2">
    <source>
        <dbReference type="Proteomes" id="UP000789920"/>
    </source>
</evidence>
<name>A0ACA9RX76_9GLOM</name>
<proteinExistence type="predicted"/>